<dbReference type="EMBL" id="BARU01027500">
    <property type="protein sequence ID" value="GAH74724.1"/>
    <property type="molecule type" value="Genomic_DNA"/>
</dbReference>
<evidence type="ECO:0000313" key="1">
    <source>
        <dbReference type="EMBL" id="GAH74724.1"/>
    </source>
</evidence>
<reference evidence="1" key="1">
    <citation type="journal article" date="2014" name="Front. Microbiol.">
        <title>High frequency of phylogenetically diverse reductive dehalogenase-homologous genes in deep subseafloor sedimentary metagenomes.</title>
        <authorList>
            <person name="Kawai M."/>
            <person name="Futagami T."/>
            <person name="Toyoda A."/>
            <person name="Takaki Y."/>
            <person name="Nishi S."/>
            <person name="Hori S."/>
            <person name="Arai W."/>
            <person name="Tsubouchi T."/>
            <person name="Morono Y."/>
            <person name="Uchiyama I."/>
            <person name="Ito T."/>
            <person name="Fujiyama A."/>
            <person name="Inagaki F."/>
            <person name="Takami H."/>
        </authorList>
    </citation>
    <scope>NUCLEOTIDE SEQUENCE</scope>
    <source>
        <strain evidence="1">Expedition CK06-06</strain>
    </source>
</reference>
<proteinExistence type="predicted"/>
<organism evidence="1">
    <name type="scientific">marine sediment metagenome</name>
    <dbReference type="NCBI Taxonomy" id="412755"/>
    <lineage>
        <taxon>unclassified sequences</taxon>
        <taxon>metagenomes</taxon>
        <taxon>ecological metagenomes</taxon>
    </lineage>
</organism>
<gene>
    <name evidence="1" type="ORF">S03H2_44016</name>
</gene>
<accession>X1J8L9</accession>
<protein>
    <submittedName>
        <fullName evidence="1">Uncharacterized protein</fullName>
    </submittedName>
</protein>
<comment type="caution">
    <text evidence="1">The sequence shown here is derived from an EMBL/GenBank/DDBJ whole genome shotgun (WGS) entry which is preliminary data.</text>
</comment>
<dbReference type="AlphaFoldDB" id="X1J8L9"/>
<sequence>MAQYKLRDRCSGNLIEMGSGSMPEQVDMKMFIDTDLIGDIAKNIL</sequence>
<name>X1J8L9_9ZZZZ</name>